<evidence type="ECO:0000259" key="4">
    <source>
        <dbReference type="PROSITE" id="PS50004"/>
    </source>
</evidence>
<dbReference type="Pfam" id="PF23342">
    <property type="entry name" value="WDR90_beta-prop_4th"/>
    <property type="match status" value="1"/>
</dbReference>
<dbReference type="InterPro" id="IPR020472">
    <property type="entry name" value="WD40_PAC1"/>
</dbReference>
<evidence type="ECO:0000256" key="2">
    <source>
        <dbReference type="ARBA" id="ARBA00022737"/>
    </source>
</evidence>
<reference evidence="6" key="1">
    <citation type="submission" date="2020-11" db="EMBL/GenBank/DDBJ databases">
        <authorList>
            <consortium name="DOE Joint Genome Institute"/>
            <person name="Ahrendt S."/>
            <person name="Riley R."/>
            <person name="Andreopoulos W."/>
            <person name="LaButti K."/>
            <person name="Pangilinan J."/>
            <person name="Ruiz-duenas F.J."/>
            <person name="Barrasa J.M."/>
            <person name="Sanchez-Garcia M."/>
            <person name="Camarero S."/>
            <person name="Miyauchi S."/>
            <person name="Serrano A."/>
            <person name="Linde D."/>
            <person name="Babiker R."/>
            <person name="Drula E."/>
            <person name="Ayuso-Fernandez I."/>
            <person name="Pacheco R."/>
            <person name="Padilla G."/>
            <person name="Ferreira P."/>
            <person name="Barriuso J."/>
            <person name="Kellner H."/>
            <person name="Castanera R."/>
            <person name="Alfaro M."/>
            <person name="Ramirez L."/>
            <person name="Pisabarro A.G."/>
            <person name="Kuo A."/>
            <person name="Tritt A."/>
            <person name="Lipzen A."/>
            <person name="He G."/>
            <person name="Yan M."/>
            <person name="Ng V."/>
            <person name="Cullen D."/>
            <person name="Martin F."/>
            <person name="Rosso M.-N."/>
            <person name="Henrissat B."/>
            <person name="Hibbett D."/>
            <person name="Martinez A.T."/>
            <person name="Grigoriev I.V."/>
        </authorList>
    </citation>
    <scope>NUCLEOTIDE SEQUENCE</scope>
    <source>
        <strain evidence="6">AH 44721</strain>
    </source>
</reference>
<feature type="repeat" description="WD" evidence="3">
    <location>
        <begin position="1553"/>
        <end position="1594"/>
    </location>
</feature>
<feature type="repeat" description="WD" evidence="3">
    <location>
        <begin position="1027"/>
        <end position="1068"/>
    </location>
</feature>
<feature type="domain" description="C2" evidence="4">
    <location>
        <begin position="33"/>
        <end position="152"/>
    </location>
</feature>
<dbReference type="Gene3D" id="2.130.10.10">
    <property type="entry name" value="YVTN repeat-like/Quinoprotein amine dehydrogenase"/>
    <property type="match status" value="6"/>
</dbReference>
<dbReference type="PRINTS" id="PR00320">
    <property type="entry name" value="GPROTEINBRPT"/>
</dbReference>
<dbReference type="InterPro" id="IPR050349">
    <property type="entry name" value="WD_LIS1/nudF_dynein_reg"/>
</dbReference>
<dbReference type="PROSITE" id="PS50294">
    <property type="entry name" value="WD_REPEATS_REGION"/>
    <property type="match status" value="13"/>
</dbReference>
<organism evidence="6 7">
    <name type="scientific">Gymnopilus junonius</name>
    <name type="common">Spectacular rustgill mushroom</name>
    <name type="synonym">Gymnopilus spectabilis subsp. junonius</name>
    <dbReference type="NCBI Taxonomy" id="109634"/>
    <lineage>
        <taxon>Eukaryota</taxon>
        <taxon>Fungi</taxon>
        <taxon>Dikarya</taxon>
        <taxon>Basidiomycota</taxon>
        <taxon>Agaricomycotina</taxon>
        <taxon>Agaricomycetes</taxon>
        <taxon>Agaricomycetidae</taxon>
        <taxon>Agaricales</taxon>
        <taxon>Agaricineae</taxon>
        <taxon>Hymenogastraceae</taxon>
        <taxon>Gymnopilus</taxon>
    </lineage>
</organism>
<dbReference type="Gene3D" id="3.40.50.300">
    <property type="entry name" value="P-loop containing nucleotide triphosphate hydrolases"/>
    <property type="match status" value="1"/>
</dbReference>
<feature type="repeat" description="WD" evidence="3">
    <location>
        <begin position="984"/>
        <end position="1025"/>
    </location>
</feature>
<keyword evidence="1 3" id="KW-0853">WD repeat</keyword>
<dbReference type="Gene3D" id="2.60.40.150">
    <property type="entry name" value="C2 domain"/>
    <property type="match status" value="1"/>
</dbReference>
<evidence type="ECO:0000256" key="1">
    <source>
        <dbReference type="ARBA" id="ARBA00022574"/>
    </source>
</evidence>
<name>A0A9P5NBD4_GYMJU</name>
<dbReference type="InterPro" id="IPR027417">
    <property type="entry name" value="P-loop_NTPase"/>
</dbReference>
<keyword evidence="2" id="KW-0677">Repeat</keyword>
<dbReference type="SUPFAM" id="SSF49562">
    <property type="entry name" value="C2 domain (Calcium/lipid-binding domain, CaLB)"/>
    <property type="match status" value="1"/>
</dbReference>
<dbReference type="InterPro" id="IPR019775">
    <property type="entry name" value="WD40_repeat_CS"/>
</dbReference>
<feature type="repeat" description="WD" evidence="3">
    <location>
        <begin position="1198"/>
        <end position="1230"/>
    </location>
</feature>
<dbReference type="InterPro" id="IPR001680">
    <property type="entry name" value="WD40_rpt"/>
</dbReference>
<evidence type="ECO:0000259" key="5">
    <source>
        <dbReference type="PROSITE" id="PS50837"/>
    </source>
</evidence>
<dbReference type="InterPro" id="IPR000008">
    <property type="entry name" value="C2_dom"/>
</dbReference>
<dbReference type="Pfam" id="PF00168">
    <property type="entry name" value="C2"/>
    <property type="match status" value="1"/>
</dbReference>
<accession>A0A9P5NBD4</accession>
<dbReference type="OrthoDB" id="163438at2759"/>
<evidence type="ECO:0000313" key="6">
    <source>
        <dbReference type="EMBL" id="KAF8879999.1"/>
    </source>
</evidence>
<dbReference type="InterPro" id="IPR007111">
    <property type="entry name" value="NACHT_NTPase"/>
</dbReference>
<dbReference type="SMART" id="SM00239">
    <property type="entry name" value="C2"/>
    <property type="match status" value="1"/>
</dbReference>
<feature type="repeat" description="WD" evidence="3">
    <location>
        <begin position="1304"/>
        <end position="1336"/>
    </location>
</feature>
<dbReference type="InterPro" id="IPR055440">
    <property type="entry name" value="Beta-prop_WDR90_4th"/>
</dbReference>
<dbReference type="InterPro" id="IPR015943">
    <property type="entry name" value="WD40/YVTN_repeat-like_dom_sf"/>
</dbReference>
<dbReference type="PROSITE" id="PS50082">
    <property type="entry name" value="WD_REPEATS_2"/>
    <property type="match status" value="13"/>
</dbReference>
<dbReference type="SUPFAM" id="SSF50998">
    <property type="entry name" value="Quinoprotein alcohol dehydrogenase-like"/>
    <property type="match status" value="2"/>
</dbReference>
<dbReference type="Pfam" id="PF00400">
    <property type="entry name" value="WD40"/>
    <property type="match status" value="11"/>
</dbReference>
<feature type="repeat" description="WD" evidence="3">
    <location>
        <begin position="1424"/>
        <end position="1465"/>
    </location>
</feature>
<protein>
    <submittedName>
        <fullName evidence="6">Quinon protein alcohol dehydrogenase-like superfamily</fullName>
    </submittedName>
</protein>
<proteinExistence type="predicted"/>
<feature type="repeat" description="WD" evidence="3">
    <location>
        <begin position="1338"/>
        <end position="1379"/>
    </location>
</feature>
<dbReference type="CDD" id="cd00200">
    <property type="entry name" value="WD40"/>
    <property type="match status" value="3"/>
</dbReference>
<feature type="repeat" description="WD" evidence="3">
    <location>
        <begin position="1155"/>
        <end position="1196"/>
    </location>
</feature>
<feature type="repeat" description="WD" evidence="3">
    <location>
        <begin position="1113"/>
        <end position="1154"/>
    </location>
</feature>
<feature type="domain" description="NACHT" evidence="5">
    <location>
        <begin position="408"/>
        <end position="561"/>
    </location>
</feature>
<dbReference type="SMART" id="SM00320">
    <property type="entry name" value="WD40"/>
    <property type="match status" value="14"/>
</dbReference>
<evidence type="ECO:0000256" key="3">
    <source>
        <dbReference type="PROSITE-ProRule" id="PRU00221"/>
    </source>
</evidence>
<dbReference type="EMBL" id="JADNYJ010000144">
    <property type="protein sequence ID" value="KAF8879999.1"/>
    <property type="molecule type" value="Genomic_DNA"/>
</dbReference>
<dbReference type="Proteomes" id="UP000724874">
    <property type="component" value="Unassembled WGS sequence"/>
</dbReference>
<dbReference type="InterPro" id="IPR011047">
    <property type="entry name" value="Quinoprotein_ADH-like_sf"/>
</dbReference>
<feature type="repeat" description="WD" evidence="3">
    <location>
        <begin position="950"/>
        <end position="982"/>
    </location>
</feature>
<feature type="repeat" description="WD" evidence="3">
    <location>
        <begin position="1381"/>
        <end position="1422"/>
    </location>
</feature>
<feature type="repeat" description="WD" evidence="3">
    <location>
        <begin position="1270"/>
        <end position="1302"/>
    </location>
</feature>
<comment type="caution">
    <text evidence="6">The sequence shown here is derived from an EMBL/GenBank/DDBJ whole genome shotgun (WGS) entry which is preliminary data.</text>
</comment>
<feature type="repeat" description="WD" evidence="3">
    <location>
        <begin position="1070"/>
        <end position="1111"/>
    </location>
</feature>
<dbReference type="InterPro" id="IPR035892">
    <property type="entry name" value="C2_domain_sf"/>
</dbReference>
<dbReference type="SUPFAM" id="SSF52540">
    <property type="entry name" value="P-loop containing nucleoside triphosphate hydrolases"/>
    <property type="match status" value="1"/>
</dbReference>
<dbReference type="PANTHER" id="PTHR44129">
    <property type="entry name" value="WD REPEAT-CONTAINING PROTEIN POP1"/>
    <property type="match status" value="1"/>
</dbReference>
<dbReference type="PROSITE" id="PS00678">
    <property type="entry name" value="WD_REPEATS_1"/>
    <property type="match status" value="5"/>
</dbReference>
<gene>
    <name evidence="6" type="ORF">CPB84DRAFT_1965876</name>
</gene>
<keyword evidence="7" id="KW-1185">Reference proteome</keyword>
<evidence type="ECO:0000313" key="7">
    <source>
        <dbReference type="Proteomes" id="UP000724874"/>
    </source>
</evidence>
<dbReference type="InterPro" id="IPR056884">
    <property type="entry name" value="NPHP3-like_N"/>
</dbReference>
<dbReference type="PROSITE" id="PS50004">
    <property type="entry name" value="C2"/>
    <property type="match status" value="1"/>
</dbReference>
<dbReference type="Pfam" id="PF24883">
    <property type="entry name" value="NPHP3_N"/>
    <property type="match status" value="1"/>
</dbReference>
<dbReference type="PROSITE" id="PS50837">
    <property type="entry name" value="NACHT"/>
    <property type="match status" value="1"/>
</dbReference>
<sequence length="1664" mass="183451">MNFDQANMSLESDKELNEFDMTSSHLLVPHTSTLSSESVHLRRNSFEMNSPQLEVTVLRAHNLPRLKTMWGKKRPYYVSVTDGTTTRKTKPSPSVEQSVEWNEKLAAFAVPPASHITISLYASHSTGKDQLTGMKQIPLESREVWGRAFRGMKRASALSDIKFSSSSMDELDVESNTTVELLIKDAKIAVHSIKASETCHSIIARIQLVLEAVRPFAEVHSFAQLALNLLSIIPNAIAGQFEYDNNIRRLLDAIDEAFDFVQDSYPLGNLKPKSKQTEILTLMLRSVCDSSRFIQSYAKDTEFAKRFLKHIDGRADEQINQYCRALERLRFGFLDHAAITTEVAVLQTQVDVKILFERFSDKELDATIREIPYGIGTRYNPDKGCLHGTRVEFLDYIVEWVNNPNSERGLLLLGQAGTGKSSIAHEVAHRFDLMHLLTTSFIFLRREQSKRKPYHLFTTMARDLADREPSFKVALGKAIKDDTSRRVGARDYRTLFEYLLLRPLKNLRIVGPVLVIIDALDESGDSIGSNGLHTFLANRLSELPSNFRFLITSRPEQAIEEAFSSAPSIKTIQMNDPRLAASTNSDIRTYFEKELTGDMFQKYVGGCCVRLHQKPSNCLHQNQLCKEFVEGFYQLRYGFGSIAKSIQGGPRRVFTTVYSQHIFRSVMGPIFAVSEPLSISSLTLLRKYAPVEDSDDDEFILAVVGHLGALLTNTTTRDSTLPIVPLHTSFRDFLTDQKKSGKFYINLDEAHHQLAHSCLALMLHDLKFNICQVDSSYLANNDLPNVESCIADSISPALSYACRFWDDHLKNADFSSDLFTELQSLIAEKFLFWLEVLSLTNSVHVASPALLSLQTWLALASKKEEFRVDLNEFQEIVKDSSAFVRYFGMAIAKSAPHIYISALPFTPSSSYISQKYSSMFPNTLSIKYGRVTHWPAVEMVIYISGISTRTVAFSPDGQRIVSGSDDATIRVWNAATGELEGIPITGHGNWIMCAVFSPDGQRILSGSDDGTVCIWNAATGEIEGSPFTGHTDSVISVAFSPDGQYITSSSHDHTICVWNVEKAELVTSPYTGHAGGVNSVAFSSDGCYIVSGSDDCTLRVWNTFTGGTVGDPLTGHKNYVNSVAFSPDGRYIVSGSSDNTIRVWSIRKSKMKRQIRGHVSSVKSVAFSPDGRRILSGSSDGTIRVWNPRTGETEAGPFIGHSDWVMSVAFSPDGKRIVSGSHDGTVRLWNAATVEKEGRVQGRESFNWSNAHQFGSDQTGQGESITEESILESARRVKSVAFSPDGQRIASGSTDHTIQIFDAAIAFSPDGLRIVSGSDDHTVRVWNPTTGEMIGSPFIGHTDSVKCVAFSPDGRYIASSSDDHTICIWDTVTGKIAGKPFIGHTDWVKSVAFSPDGRQIVSGSSDNTARIWDVETGKMEGDPFTGYARTVSSVAFSPDGRQIASGSFDGTITILSAETRNIEGSPVSCYTTAINFNPFAPGGQPNSPTLDSQLLRMSSDATGDTIGSQVSATAPLIKSVVFSPDGERIAFGSSDGTVGILTAATGFEEGILLTGHTNWVNSVQFSPDGKYVVSGSRDGTVRLWDISKSGEEDKKEVDFTDDCVMSTDGWIMGSNGELLVWVPDLNRECLHRPSTMWIAGGHETRLDLARFVHGPDWAACIRSE</sequence>